<evidence type="ECO:0000313" key="1">
    <source>
        <dbReference type="EMBL" id="EGO22598.1"/>
    </source>
</evidence>
<gene>
    <name evidence="1" type="ORF">SERLADRAFT_473639</name>
</gene>
<accession>F8P367</accession>
<sequence length="251" mass="28074">MHLLTAKRALRLVGFIRSYSSRSSIESLQAAFRDPSSPFHIPPGTQGPASPDPLFEANPILDSVPELAPREEATQKLLALGYDPSSLWEQSIVWGHHDAFQHVNNAQYVRFFESGRMEWIMSIGNDLGGPTKVQAMLKAQGISFILKSISVNFRRPVTYPDTLLIAHKPHLLDSETLATSKPKRGPPLSHTQFNLHGIAYSYSQRAIVADSDAVIVWYDYDKLKRCDPGEVARNVIWNRMKHASIDGKQVS</sequence>
<dbReference type="PANTHER" id="PTHR31793:SF39">
    <property type="entry name" value="THIOESTERASE_THIOL ESTER DEHYDRASE-ISOMERASE"/>
    <property type="match status" value="1"/>
</dbReference>
<dbReference type="RefSeq" id="XP_007321136.1">
    <property type="nucleotide sequence ID" value="XM_007321074.1"/>
</dbReference>
<proteinExistence type="predicted"/>
<reference evidence="2" key="1">
    <citation type="journal article" date="2011" name="Science">
        <title>The plant cell wall-decomposing machinery underlies the functional diversity of forest fungi.</title>
        <authorList>
            <person name="Eastwood D.C."/>
            <person name="Floudas D."/>
            <person name="Binder M."/>
            <person name="Majcherczyk A."/>
            <person name="Schneider P."/>
            <person name="Aerts A."/>
            <person name="Asiegbu F.O."/>
            <person name="Baker S.E."/>
            <person name="Barry K."/>
            <person name="Bendiksby M."/>
            <person name="Blumentritt M."/>
            <person name="Coutinho P.M."/>
            <person name="Cullen D."/>
            <person name="de Vries R.P."/>
            <person name="Gathman A."/>
            <person name="Goodell B."/>
            <person name="Henrissat B."/>
            <person name="Ihrmark K."/>
            <person name="Kauserud H."/>
            <person name="Kohler A."/>
            <person name="LaButti K."/>
            <person name="Lapidus A."/>
            <person name="Lavin J.L."/>
            <person name="Lee Y.-H."/>
            <person name="Lindquist E."/>
            <person name="Lilly W."/>
            <person name="Lucas S."/>
            <person name="Morin E."/>
            <person name="Murat C."/>
            <person name="Oguiza J.A."/>
            <person name="Park J."/>
            <person name="Pisabarro A.G."/>
            <person name="Riley R."/>
            <person name="Rosling A."/>
            <person name="Salamov A."/>
            <person name="Schmidt O."/>
            <person name="Schmutz J."/>
            <person name="Skrede I."/>
            <person name="Stenlid J."/>
            <person name="Wiebenga A."/>
            <person name="Xie X."/>
            <person name="Kuees U."/>
            <person name="Hibbett D.S."/>
            <person name="Hoffmeister D."/>
            <person name="Hoegberg N."/>
            <person name="Martin F."/>
            <person name="Grigoriev I.V."/>
            <person name="Watkinson S.C."/>
        </authorList>
    </citation>
    <scope>NUCLEOTIDE SEQUENCE [LARGE SCALE GENOMIC DNA]</scope>
    <source>
        <strain evidence="2">S7.9</strain>
    </source>
</reference>
<evidence type="ECO:0008006" key="3">
    <source>
        <dbReference type="Google" id="ProtNLM"/>
    </source>
</evidence>
<dbReference type="Proteomes" id="UP000008064">
    <property type="component" value="Unassembled WGS sequence"/>
</dbReference>
<dbReference type="AlphaFoldDB" id="F8P367"/>
<dbReference type="GO" id="GO:0047617">
    <property type="term" value="F:fatty acyl-CoA hydrolase activity"/>
    <property type="evidence" value="ECO:0007669"/>
    <property type="project" value="TreeGrafter"/>
</dbReference>
<dbReference type="PANTHER" id="PTHR31793">
    <property type="entry name" value="4-HYDROXYBENZOYL-COA THIOESTERASE FAMILY MEMBER"/>
    <property type="match status" value="1"/>
</dbReference>
<name>F8P367_SERL9</name>
<dbReference type="Gene3D" id="3.10.129.10">
    <property type="entry name" value="Hotdog Thioesterase"/>
    <property type="match status" value="1"/>
</dbReference>
<evidence type="ECO:0000313" key="2">
    <source>
        <dbReference type="Proteomes" id="UP000008064"/>
    </source>
</evidence>
<dbReference type="SUPFAM" id="SSF54637">
    <property type="entry name" value="Thioesterase/thiol ester dehydrase-isomerase"/>
    <property type="match status" value="1"/>
</dbReference>
<dbReference type="GeneID" id="18820338"/>
<dbReference type="InterPro" id="IPR050563">
    <property type="entry name" value="4-hydroxybenzoyl-CoA_TE"/>
</dbReference>
<dbReference type="CDD" id="cd00586">
    <property type="entry name" value="4HBT"/>
    <property type="match status" value="1"/>
</dbReference>
<protein>
    <recommendedName>
        <fullName evidence="3">Thioesterase domain-containing protein</fullName>
    </recommendedName>
</protein>
<dbReference type="OrthoDB" id="5538558at2759"/>
<dbReference type="Pfam" id="PF13279">
    <property type="entry name" value="4HBT_2"/>
    <property type="match status" value="1"/>
</dbReference>
<dbReference type="EMBL" id="GL945437">
    <property type="protein sequence ID" value="EGO22598.1"/>
    <property type="molecule type" value="Genomic_DNA"/>
</dbReference>
<dbReference type="HOGENOM" id="CLU_078553_0_0_1"/>
<dbReference type="InterPro" id="IPR029069">
    <property type="entry name" value="HotDog_dom_sf"/>
</dbReference>
<dbReference type="KEGG" id="sla:SERLADRAFT_473639"/>
<organism evidence="2">
    <name type="scientific">Serpula lacrymans var. lacrymans (strain S7.9)</name>
    <name type="common">Dry rot fungus</name>
    <dbReference type="NCBI Taxonomy" id="578457"/>
    <lineage>
        <taxon>Eukaryota</taxon>
        <taxon>Fungi</taxon>
        <taxon>Dikarya</taxon>
        <taxon>Basidiomycota</taxon>
        <taxon>Agaricomycotina</taxon>
        <taxon>Agaricomycetes</taxon>
        <taxon>Agaricomycetidae</taxon>
        <taxon>Boletales</taxon>
        <taxon>Coniophorineae</taxon>
        <taxon>Serpulaceae</taxon>
        <taxon>Serpula</taxon>
    </lineage>
</organism>